<evidence type="ECO:0000256" key="9">
    <source>
        <dbReference type="ARBA" id="ARBA00023027"/>
    </source>
</evidence>
<dbReference type="PIRSF" id="PIRSF000350">
    <property type="entry name" value="Mercury_reductase_MerA"/>
    <property type="match status" value="1"/>
</dbReference>
<dbReference type="EC" id="1.8.1.4" evidence="3 13"/>
<comment type="subcellular location">
    <subcellularLocation>
        <location evidence="1">Cytoplasm</location>
    </subcellularLocation>
</comment>
<feature type="domain" description="Pyridine nucleotide-disulphide oxidoreductase dimerisation" evidence="14">
    <location>
        <begin position="354"/>
        <end position="462"/>
    </location>
</feature>
<evidence type="ECO:0000256" key="12">
    <source>
        <dbReference type="ARBA" id="ARBA00049187"/>
    </source>
</evidence>
<evidence type="ECO:0000256" key="6">
    <source>
        <dbReference type="ARBA" id="ARBA00022630"/>
    </source>
</evidence>
<keyword evidence="10" id="KW-1015">Disulfide bond</keyword>
<keyword evidence="7 13" id="KW-0274">FAD</keyword>
<proteinExistence type="inferred from homology"/>
<dbReference type="PROSITE" id="PS00076">
    <property type="entry name" value="PYRIDINE_REDOX_1"/>
    <property type="match status" value="1"/>
</dbReference>
<evidence type="ECO:0000259" key="15">
    <source>
        <dbReference type="Pfam" id="PF07992"/>
    </source>
</evidence>
<comment type="caution">
    <text evidence="16">The sequence shown here is derived from an EMBL/GenBank/DDBJ whole genome shotgun (WGS) entry which is preliminary data.</text>
</comment>
<dbReference type="SUPFAM" id="SSF51905">
    <property type="entry name" value="FAD/NAD(P)-binding domain"/>
    <property type="match status" value="1"/>
</dbReference>
<evidence type="ECO:0000256" key="2">
    <source>
        <dbReference type="ARBA" id="ARBA00007532"/>
    </source>
</evidence>
<dbReference type="Pfam" id="PF07992">
    <property type="entry name" value="Pyr_redox_2"/>
    <property type="match status" value="1"/>
</dbReference>
<keyword evidence="6 13" id="KW-0285">Flavoprotein</keyword>
<accession>A0ABW1ISI9</accession>
<keyword evidence="17" id="KW-1185">Reference proteome</keyword>
<dbReference type="InterPro" id="IPR050151">
    <property type="entry name" value="Class-I_Pyr_Nuc-Dis_Oxidored"/>
</dbReference>
<keyword evidence="11 13" id="KW-0676">Redox-active center</keyword>
<dbReference type="PRINTS" id="PR00368">
    <property type="entry name" value="FADPNR"/>
</dbReference>
<comment type="similarity">
    <text evidence="2 13">Belongs to the class-I pyridine nucleotide-disulfide oxidoreductase family.</text>
</comment>
<comment type="catalytic activity">
    <reaction evidence="12 13">
        <text>N(6)-[(R)-dihydrolipoyl]-L-lysyl-[protein] + NAD(+) = N(6)-[(R)-lipoyl]-L-lysyl-[protein] + NADH + H(+)</text>
        <dbReference type="Rhea" id="RHEA:15045"/>
        <dbReference type="Rhea" id="RHEA-COMP:10474"/>
        <dbReference type="Rhea" id="RHEA-COMP:10475"/>
        <dbReference type="ChEBI" id="CHEBI:15378"/>
        <dbReference type="ChEBI" id="CHEBI:57540"/>
        <dbReference type="ChEBI" id="CHEBI:57945"/>
        <dbReference type="ChEBI" id="CHEBI:83099"/>
        <dbReference type="ChEBI" id="CHEBI:83100"/>
        <dbReference type="EC" id="1.8.1.4"/>
    </reaction>
</comment>
<evidence type="ECO:0000256" key="1">
    <source>
        <dbReference type="ARBA" id="ARBA00004496"/>
    </source>
</evidence>
<feature type="domain" description="FAD/NAD(P)-binding" evidence="15">
    <location>
        <begin position="7"/>
        <end position="334"/>
    </location>
</feature>
<keyword evidence="8 13" id="KW-0560">Oxidoreductase</keyword>
<evidence type="ECO:0000256" key="10">
    <source>
        <dbReference type="ARBA" id="ARBA00023157"/>
    </source>
</evidence>
<keyword evidence="5" id="KW-0963">Cytoplasm</keyword>
<dbReference type="InterPro" id="IPR006258">
    <property type="entry name" value="Lipoamide_DH"/>
</dbReference>
<evidence type="ECO:0000256" key="3">
    <source>
        <dbReference type="ARBA" id="ARBA00012608"/>
    </source>
</evidence>
<dbReference type="RefSeq" id="WP_379895474.1">
    <property type="nucleotide sequence ID" value="NZ_CBCSCT010000024.1"/>
</dbReference>
<dbReference type="InterPro" id="IPR023753">
    <property type="entry name" value="FAD/NAD-binding_dom"/>
</dbReference>
<comment type="cofactor">
    <cofactor evidence="13">
        <name>FAD</name>
        <dbReference type="ChEBI" id="CHEBI:57692"/>
    </cofactor>
    <text evidence="13">Binds 1 FAD per subunit.</text>
</comment>
<evidence type="ECO:0000256" key="5">
    <source>
        <dbReference type="ARBA" id="ARBA00022490"/>
    </source>
</evidence>
<dbReference type="PRINTS" id="PR00411">
    <property type="entry name" value="PNDRDTASEI"/>
</dbReference>
<gene>
    <name evidence="16" type="primary">lpdA</name>
    <name evidence="16" type="ORF">ACFPXP_16640</name>
</gene>
<dbReference type="EMBL" id="JBHSQV010000175">
    <property type="protein sequence ID" value="MFC5988032.1"/>
    <property type="molecule type" value="Genomic_DNA"/>
</dbReference>
<dbReference type="InterPro" id="IPR016156">
    <property type="entry name" value="FAD/NAD-linked_Rdtase_dimer_sf"/>
</dbReference>
<sequence length="473" mass="50520">MEAIQCDVVILGGGIAGYTAAIRASQLGKKALVVESRKLGGTCLHRGCIPSKALLKSAELFSQMKRSSEFGIQTGELTVDFGRIQARKNEVVNQLYEGVQLLMRKNKIDVIQGKGRLMGPSIFSPNSGAVAVEMEDGEMVTVVGKSTIIATGSRPRTLTGLPQDEKIMTSDEAFQMEQLPDSIAIIGGGVIGVEWASMLNDLGVKVTLIEASDRLLPMEDEAVSREIRRIFEGRGIQVRTGASIIPERVEPGGNLVQYTIDVSGQEETLEAERMLVSVGRAANVEEIGLENTDVQVAGGVIRVNSHYQTNENHIYAVGDVNGGLQLAHAAAHEAICAVEHLTGQAAYHTPAHRIPKCIYSRPEIGSVGMTESEAKSSGRRLKTGMFPFKALGKAWVMGETEGFVKVIADADNDDVLGVHIVGAHATDLISEASLAQLLEATPWEVSLAIHPHPTLSEAISEAMLAVDGKAIGI</sequence>
<dbReference type="Gene3D" id="3.50.50.60">
    <property type="entry name" value="FAD/NAD(P)-binding domain"/>
    <property type="match status" value="2"/>
</dbReference>
<dbReference type="PANTHER" id="PTHR22912">
    <property type="entry name" value="DISULFIDE OXIDOREDUCTASE"/>
    <property type="match status" value="1"/>
</dbReference>
<organism evidence="16 17">
    <name type="scientific">Marinicrinis lubricantis</name>
    <dbReference type="NCBI Taxonomy" id="2086470"/>
    <lineage>
        <taxon>Bacteria</taxon>
        <taxon>Bacillati</taxon>
        <taxon>Bacillota</taxon>
        <taxon>Bacilli</taxon>
        <taxon>Bacillales</taxon>
        <taxon>Paenibacillaceae</taxon>
    </lineage>
</organism>
<evidence type="ECO:0000256" key="4">
    <source>
        <dbReference type="ARBA" id="ARBA00016961"/>
    </source>
</evidence>
<evidence type="ECO:0000259" key="14">
    <source>
        <dbReference type="Pfam" id="PF02852"/>
    </source>
</evidence>
<evidence type="ECO:0000313" key="16">
    <source>
        <dbReference type="EMBL" id="MFC5988032.1"/>
    </source>
</evidence>
<dbReference type="SUPFAM" id="SSF55424">
    <property type="entry name" value="FAD/NAD-linked reductases, dimerisation (C-terminal) domain"/>
    <property type="match status" value="1"/>
</dbReference>
<dbReference type="InterPro" id="IPR001100">
    <property type="entry name" value="Pyr_nuc-diS_OxRdtase"/>
</dbReference>
<dbReference type="PANTHER" id="PTHR22912:SF217">
    <property type="entry name" value="DIHYDROLIPOYL DEHYDROGENASE"/>
    <property type="match status" value="1"/>
</dbReference>
<protein>
    <recommendedName>
        <fullName evidence="4 13">Dihydrolipoyl dehydrogenase</fullName>
        <ecNumber evidence="3 13">1.8.1.4</ecNumber>
    </recommendedName>
</protein>
<dbReference type="InterPro" id="IPR004099">
    <property type="entry name" value="Pyr_nucl-diS_OxRdtase_dimer"/>
</dbReference>
<dbReference type="Gene3D" id="3.30.390.30">
    <property type="match status" value="1"/>
</dbReference>
<dbReference type="NCBIfam" id="TIGR01350">
    <property type="entry name" value="lipoamide_DH"/>
    <property type="match status" value="1"/>
</dbReference>
<evidence type="ECO:0000256" key="13">
    <source>
        <dbReference type="RuleBase" id="RU003692"/>
    </source>
</evidence>
<dbReference type="InterPro" id="IPR012999">
    <property type="entry name" value="Pyr_OxRdtase_I_AS"/>
</dbReference>
<evidence type="ECO:0000256" key="8">
    <source>
        <dbReference type="ARBA" id="ARBA00023002"/>
    </source>
</evidence>
<keyword evidence="9 13" id="KW-0520">NAD</keyword>
<dbReference type="Proteomes" id="UP001596250">
    <property type="component" value="Unassembled WGS sequence"/>
</dbReference>
<dbReference type="Pfam" id="PF02852">
    <property type="entry name" value="Pyr_redox_dim"/>
    <property type="match status" value="1"/>
</dbReference>
<reference evidence="17" key="1">
    <citation type="journal article" date="2019" name="Int. J. Syst. Evol. Microbiol.">
        <title>The Global Catalogue of Microorganisms (GCM) 10K type strain sequencing project: providing services to taxonomists for standard genome sequencing and annotation.</title>
        <authorList>
            <consortium name="The Broad Institute Genomics Platform"/>
            <consortium name="The Broad Institute Genome Sequencing Center for Infectious Disease"/>
            <person name="Wu L."/>
            <person name="Ma J."/>
        </authorList>
    </citation>
    <scope>NUCLEOTIDE SEQUENCE [LARGE SCALE GENOMIC DNA]</scope>
    <source>
        <strain evidence="17">CCM 8749</strain>
    </source>
</reference>
<name>A0ABW1ISI9_9BACL</name>
<evidence type="ECO:0000256" key="7">
    <source>
        <dbReference type="ARBA" id="ARBA00022827"/>
    </source>
</evidence>
<dbReference type="InterPro" id="IPR036188">
    <property type="entry name" value="FAD/NAD-bd_sf"/>
</dbReference>
<evidence type="ECO:0000256" key="11">
    <source>
        <dbReference type="ARBA" id="ARBA00023284"/>
    </source>
</evidence>
<comment type="miscellaneous">
    <text evidence="13">The active site is a redox-active disulfide bond.</text>
</comment>
<dbReference type="GO" id="GO:0004148">
    <property type="term" value="F:dihydrolipoyl dehydrogenase (NADH) activity"/>
    <property type="evidence" value="ECO:0007669"/>
    <property type="project" value="UniProtKB-EC"/>
</dbReference>
<evidence type="ECO:0000313" key="17">
    <source>
        <dbReference type="Proteomes" id="UP001596250"/>
    </source>
</evidence>